<gene>
    <name evidence="2" type="ORF">SAMN05216197_13119</name>
</gene>
<dbReference type="Pfam" id="PF18406">
    <property type="entry name" value="DUF1281_C"/>
    <property type="match status" value="1"/>
</dbReference>
<dbReference type="Gene3D" id="3.30.70.1270">
    <property type="entry name" value="Api92-like domains"/>
    <property type="match status" value="1"/>
</dbReference>
<reference evidence="2 3" key="1">
    <citation type="submission" date="2016-10" db="EMBL/GenBank/DDBJ databases">
        <authorList>
            <person name="de Groot N.N."/>
        </authorList>
    </citation>
    <scope>NUCLEOTIDE SEQUENCE [LARGE SCALE GENOMIC DNA]</scope>
    <source>
        <strain evidence="2 3">DSM 11363</strain>
    </source>
</reference>
<evidence type="ECO:0000313" key="2">
    <source>
        <dbReference type="EMBL" id="SET89537.1"/>
    </source>
</evidence>
<dbReference type="AlphaFoldDB" id="A0A1I0HZ14"/>
<sequence>MPNWVTNKVSAPKEVLQSLINSEGRIDFNMLIPFTGTFPWNGIDGAAEQCAEVITQQPLDSHPLIASLQQSNRQGTSALKLNDEQFEQFVQMLRNKRQIGYFHSLDFARDEWGTKWNACNQADYEDSEMLEFETAWSCPEPVCKALSAKHHDVEITVVFADEDIGSNCGTMVFKGGQVVSSDVAPNWNGMDGAERRRWEDFAYEVTRRQRSEDDEE</sequence>
<name>A0A1I0HZ14_9PSED</name>
<protein>
    <recommendedName>
        <fullName evidence="1">YubB ferredoxin-like domain-containing protein</fullName>
    </recommendedName>
</protein>
<evidence type="ECO:0000259" key="1">
    <source>
        <dbReference type="Pfam" id="PF18406"/>
    </source>
</evidence>
<evidence type="ECO:0000313" key="3">
    <source>
        <dbReference type="Proteomes" id="UP000182332"/>
    </source>
</evidence>
<dbReference type="EMBL" id="FOHW01000031">
    <property type="protein sequence ID" value="SET89537.1"/>
    <property type="molecule type" value="Genomic_DNA"/>
</dbReference>
<organism evidence="2 3">
    <name type="scientific">Pseudomonas graminis</name>
    <dbReference type="NCBI Taxonomy" id="158627"/>
    <lineage>
        <taxon>Bacteria</taxon>
        <taxon>Pseudomonadati</taxon>
        <taxon>Pseudomonadota</taxon>
        <taxon>Gammaproteobacteria</taxon>
        <taxon>Pseudomonadales</taxon>
        <taxon>Pseudomonadaceae</taxon>
        <taxon>Pseudomonas</taxon>
    </lineage>
</organism>
<dbReference type="InterPro" id="IPR041329">
    <property type="entry name" value="YubB_C"/>
</dbReference>
<proteinExistence type="predicted"/>
<accession>A0A1I0HZ14</accession>
<dbReference type="Proteomes" id="UP000182332">
    <property type="component" value="Unassembled WGS sequence"/>
</dbReference>
<dbReference type="RefSeq" id="WP_074892069.1">
    <property type="nucleotide sequence ID" value="NZ_FOHW01000031.1"/>
</dbReference>
<dbReference type="OrthoDB" id="7992117at2"/>
<feature type="domain" description="YubB ferredoxin-like" evidence="1">
    <location>
        <begin position="112"/>
        <end position="184"/>
    </location>
</feature>